<dbReference type="InterPro" id="IPR043906">
    <property type="entry name" value="Gfo/Idh/MocA_OxRdtase_bact_C"/>
</dbReference>
<gene>
    <name evidence="3" type="ORF">AHMF7616_04069</name>
</gene>
<dbReference type="EC" id="1.1.99.28" evidence="3"/>
<name>A0A369QRJ2_9BACT</name>
<reference evidence="3 4" key="1">
    <citation type="submission" date="2018-04" db="EMBL/GenBank/DDBJ databases">
        <title>Adhaeribacter sp. HMF7616 genome sequencing and assembly.</title>
        <authorList>
            <person name="Kang H."/>
            <person name="Kang J."/>
            <person name="Cha I."/>
            <person name="Kim H."/>
            <person name="Joh K."/>
        </authorList>
    </citation>
    <scope>NUCLEOTIDE SEQUENCE [LARGE SCALE GENOMIC DNA]</scope>
    <source>
        <strain evidence="3 4">HMF7616</strain>
    </source>
</reference>
<dbReference type="InterPro" id="IPR050463">
    <property type="entry name" value="Gfo/Idh/MocA_oxidrdct_glycsds"/>
</dbReference>
<dbReference type="Proteomes" id="UP000253919">
    <property type="component" value="Unassembled WGS sequence"/>
</dbReference>
<dbReference type="OrthoDB" id="9763611at2"/>
<dbReference type="PANTHER" id="PTHR43818:SF5">
    <property type="entry name" value="OXIDOREDUCTASE FAMILY PROTEIN"/>
    <property type="match status" value="1"/>
</dbReference>
<dbReference type="InterPro" id="IPR000683">
    <property type="entry name" value="Gfo/Idh/MocA-like_OxRdtase_N"/>
</dbReference>
<dbReference type="Pfam" id="PF19051">
    <property type="entry name" value="GFO_IDH_MocA_C2"/>
    <property type="match status" value="1"/>
</dbReference>
<accession>A0A369QRJ2</accession>
<evidence type="ECO:0000313" key="3">
    <source>
        <dbReference type="EMBL" id="RDC65439.1"/>
    </source>
</evidence>
<dbReference type="InterPro" id="IPR036291">
    <property type="entry name" value="NAD(P)-bd_dom_sf"/>
</dbReference>
<dbReference type="RefSeq" id="WP_115374442.1">
    <property type="nucleotide sequence ID" value="NZ_QASA01000001.1"/>
</dbReference>
<dbReference type="GO" id="GO:0047061">
    <property type="term" value="F:glucose-fructose oxidoreductase activity"/>
    <property type="evidence" value="ECO:0007669"/>
    <property type="project" value="UniProtKB-EC"/>
</dbReference>
<dbReference type="SUPFAM" id="SSF51735">
    <property type="entry name" value="NAD(P)-binding Rossmann-fold domains"/>
    <property type="match status" value="1"/>
</dbReference>
<keyword evidence="3" id="KW-0560">Oxidoreductase</keyword>
<evidence type="ECO:0000313" key="4">
    <source>
        <dbReference type="Proteomes" id="UP000253919"/>
    </source>
</evidence>
<keyword evidence="4" id="KW-1185">Reference proteome</keyword>
<protein>
    <submittedName>
        <fullName evidence="3">Glucose-fructose oxidoreductase</fullName>
        <ecNumber evidence="3">1.1.99.28</ecNumber>
    </submittedName>
</protein>
<dbReference type="Gene3D" id="3.30.360.10">
    <property type="entry name" value="Dihydrodipicolinate Reductase, domain 2"/>
    <property type="match status" value="1"/>
</dbReference>
<sequence>MDRRHFIKTSAAASLAFSAYTLPAISVAGKTRPYRTALIGAGWWGTNILREALAAGESKLVAMCDVDQNQLEKSYTEVQKLTQDKPKRYSDFRELLSKEKPEIVIVATPDHWHPLITIAAVQQGAHVYVEKPISHTVYEGRAMVKAARDADRVVQVGTHRRVSPHNVSGMDFLKSGKAGKIGMVRAFVHYGGGPGEVKPDAEVPKGLDWDMWCGPAPLRSYNPAIHPRGFRSFLDYANGQLGDWGIHWLDQILWWTEEKFPRKVFSTGGRAIRKDNTDAPDHQVATYEFEDFTVNWEHRLFAANNAEKGENVGCYFYGTEGTFHMGWQNGWTFYPTDSKKAPIHQEPQLHKPDDQNIKELWADFLASIKAKKRSICDIEIGHRSTNMALLGMLSMKLGRSVVWDGEKEVILNDPEANKLLSREYRGEWKYPVV</sequence>
<dbReference type="Gene3D" id="3.40.50.720">
    <property type="entry name" value="NAD(P)-binding Rossmann-like Domain"/>
    <property type="match status" value="1"/>
</dbReference>
<evidence type="ECO:0000259" key="2">
    <source>
        <dbReference type="Pfam" id="PF19051"/>
    </source>
</evidence>
<feature type="domain" description="Gfo/Idh/MocA-like oxidoreductase bacterial type C-terminal" evidence="2">
    <location>
        <begin position="200"/>
        <end position="429"/>
    </location>
</feature>
<comment type="caution">
    <text evidence="3">The sequence shown here is derived from an EMBL/GenBank/DDBJ whole genome shotgun (WGS) entry which is preliminary data.</text>
</comment>
<evidence type="ECO:0000259" key="1">
    <source>
        <dbReference type="Pfam" id="PF01408"/>
    </source>
</evidence>
<dbReference type="Pfam" id="PF01408">
    <property type="entry name" value="GFO_IDH_MocA"/>
    <property type="match status" value="1"/>
</dbReference>
<dbReference type="SUPFAM" id="SSF55347">
    <property type="entry name" value="Glyceraldehyde-3-phosphate dehydrogenase-like, C-terminal domain"/>
    <property type="match status" value="1"/>
</dbReference>
<dbReference type="GO" id="GO:0000166">
    <property type="term" value="F:nucleotide binding"/>
    <property type="evidence" value="ECO:0007669"/>
    <property type="project" value="InterPro"/>
</dbReference>
<dbReference type="PANTHER" id="PTHR43818">
    <property type="entry name" value="BCDNA.GH03377"/>
    <property type="match status" value="1"/>
</dbReference>
<dbReference type="AlphaFoldDB" id="A0A369QRJ2"/>
<feature type="domain" description="Gfo/Idh/MocA-like oxidoreductase N-terminal" evidence="1">
    <location>
        <begin position="35"/>
        <end position="157"/>
    </location>
</feature>
<dbReference type="EMBL" id="QASA01000001">
    <property type="protein sequence ID" value="RDC65439.1"/>
    <property type="molecule type" value="Genomic_DNA"/>
</dbReference>
<organism evidence="3 4">
    <name type="scientific">Adhaeribacter pallidiroseus</name>
    <dbReference type="NCBI Taxonomy" id="2072847"/>
    <lineage>
        <taxon>Bacteria</taxon>
        <taxon>Pseudomonadati</taxon>
        <taxon>Bacteroidota</taxon>
        <taxon>Cytophagia</taxon>
        <taxon>Cytophagales</taxon>
        <taxon>Hymenobacteraceae</taxon>
        <taxon>Adhaeribacter</taxon>
    </lineage>
</organism>
<proteinExistence type="predicted"/>